<organism evidence="1 3">
    <name type="scientific">Bacillus thuringiensis YBT-1518</name>
    <dbReference type="NCBI Taxonomy" id="529122"/>
    <lineage>
        <taxon>Bacteria</taxon>
        <taxon>Bacillati</taxon>
        <taxon>Bacillota</taxon>
        <taxon>Bacilli</taxon>
        <taxon>Bacillales</taxon>
        <taxon>Bacillaceae</taxon>
        <taxon>Bacillus</taxon>
        <taxon>Bacillus cereus group</taxon>
    </lineage>
</organism>
<geneLocation type="plasmid" evidence="2 3">
    <name>pBMB0229</name>
</geneLocation>
<evidence type="ECO:0000313" key="3">
    <source>
        <dbReference type="Proteomes" id="UP000018566"/>
    </source>
</evidence>
<reference evidence="1 3" key="1">
    <citation type="submission" date="2013-05" db="EMBL/GenBank/DDBJ databases">
        <title>Complete genome sequence of Bacillus thuringiensis YBT-1518, a typical strain with high toxicity to nematode.</title>
        <authorList>
            <person name="Wang P."/>
            <person name="Zhang C."/>
            <person name="Guo M."/>
            <person name="Guo S."/>
            <person name="Zhu Y."/>
            <person name="Zheng J."/>
            <person name="Zhu L."/>
            <person name="Ruan L."/>
            <person name="Peng D."/>
            <person name="Sun M."/>
        </authorList>
    </citation>
    <scope>NUCLEOTIDE SEQUENCE [LARGE SCALE GENOMIC DNA]</scope>
    <source>
        <strain evidence="1 3">YBT-1518</strain>
        <plasmid evidence="2 3">pBMB0229</plasmid>
    </source>
</reference>
<evidence type="ECO:0000313" key="1">
    <source>
        <dbReference type="EMBL" id="AHA73856.1"/>
    </source>
</evidence>
<protein>
    <recommendedName>
        <fullName evidence="4">Phage head-tail adaptor</fullName>
    </recommendedName>
</protein>
<evidence type="ECO:0000313" key="2">
    <source>
        <dbReference type="EMBL" id="AHA75277.1"/>
    </source>
</evidence>
<dbReference type="EMBL" id="CP005935">
    <property type="protein sequence ID" value="AHA73856.1"/>
    <property type="molecule type" value="Genomic_DNA"/>
</dbReference>
<dbReference type="Proteomes" id="UP000018566">
    <property type="component" value="Plasmid pBMB0229"/>
</dbReference>
<proteinExistence type="predicted"/>
<dbReference type="AlphaFoldDB" id="A0A9W3KFH8"/>
<dbReference type="RefSeq" id="WP_000963828.1">
    <property type="nucleotide sequence ID" value="NC_022873.1"/>
</dbReference>
<dbReference type="EMBL" id="CP005936">
    <property type="protein sequence ID" value="AHA75277.1"/>
    <property type="molecule type" value="Genomic_DNA"/>
</dbReference>
<name>A0A9W3KFH8_BACTU</name>
<sequence length="121" mass="14172">MAIERHRKTYNDGFVSVIEKKTIRNATKKVIGYENVEIIKLRFAELSCREMDMQLVNSVGKQLDRKIETLYAPIFKRKDVDNLTLKLRGVSYSIIKADRFQNSMYFYLQKVGGLDDTERTD</sequence>
<dbReference type="KEGG" id="bthu:YBT1518_23670"/>
<evidence type="ECO:0008006" key="4">
    <source>
        <dbReference type="Google" id="ProtNLM"/>
    </source>
</evidence>
<gene>
    <name evidence="1" type="ORF">YBT1518_23670</name>
    <name evidence="2" type="ORF">YBT1518_34701</name>
</gene>
<dbReference type="KEGG" id="bthu:YBT1518_34701"/>
<keyword evidence="2" id="KW-0614">Plasmid</keyword>
<accession>A0A9W3KFH8</accession>
<dbReference type="Proteomes" id="UP000018566">
    <property type="component" value="Chromosome"/>
</dbReference>